<accession>A0A242A2Y8</accession>
<dbReference type="RefSeq" id="WP_086273330.1">
    <property type="nucleotide sequence ID" value="NZ_NGKU01000001.1"/>
</dbReference>
<dbReference type="OrthoDB" id="2189147at2"/>
<reference evidence="1 2" key="1">
    <citation type="submission" date="2017-05" db="EMBL/GenBank/DDBJ databases">
        <title>The Genome Sequence of Enterococcus sp. 8G7_MSG3316.</title>
        <authorList>
            <consortium name="The Broad Institute Genomics Platform"/>
            <consortium name="The Broad Institute Genomic Center for Infectious Diseases"/>
            <person name="Earl A."/>
            <person name="Manson A."/>
            <person name="Schwartman J."/>
            <person name="Gilmore M."/>
            <person name="Abouelleil A."/>
            <person name="Cao P."/>
            <person name="Chapman S."/>
            <person name="Cusick C."/>
            <person name="Shea T."/>
            <person name="Young S."/>
            <person name="Neafsey D."/>
            <person name="Nusbaum C."/>
            <person name="Birren B."/>
        </authorList>
    </citation>
    <scope>NUCLEOTIDE SEQUENCE [LARGE SCALE GENOMIC DNA]</scope>
    <source>
        <strain evidence="1 2">8G7_MSG3316</strain>
    </source>
</reference>
<dbReference type="AlphaFoldDB" id="A0A242A2Y8"/>
<protein>
    <submittedName>
        <fullName evidence="1">Uncharacterized protein</fullName>
    </submittedName>
</protein>
<dbReference type="Proteomes" id="UP000195043">
    <property type="component" value="Unassembled WGS sequence"/>
</dbReference>
<name>A0A242A2Y8_9ENTE</name>
<proteinExistence type="predicted"/>
<evidence type="ECO:0000313" key="1">
    <source>
        <dbReference type="EMBL" id="OTN75260.1"/>
    </source>
</evidence>
<keyword evidence="2" id="KW-1185">Reference proteome</keyword>
<evidence type="ECO:0000313" key="2">
    <source>
        <dbReference type="Proteomes" id="UP000195043"/>
    </source>
</evidence>
<gene>
    <name evidence="1" type="ORF">A5886_000330</name>
</gene>
<dbReference type="EMBL" id="NGKU01000001">
    <property type="protein sequence ID" value="OTN75260.1"/>
    <property type="molecule type" value="Genomic_DNA"/>
</dbReference>
<comment type="caution">
    <text evidence="1">The sequence shown here is derived from an EMBL/GenBank/DDBJ whole genome shotgun (WGS) entry which is preliminary data.</text>
</comment>
<organism evidence="1 2">
    <name type="scientific">Candidatus Enterococcus testudinis</name>
    <dbReference type="NCBI Taxonomy" id="1834191"/>
    <lineage>
        <taxon>Bacteria</taxon>
        <taxon>Bacillati</taxon>
        <taxon>Bacillota</taxon>
        <taxon>Bacilli</taxon>
        <taxon>Lactobacillales</taxon>
        <taxon>Enterococcaceae</taxon>
        <taxon>Enterococcus</taxon>
    </lineage>
</organism>
<sequence length="138" mass="15973">MSTTEPTFSELKQELLNVLDRHIDLLKTVPSIEIDHLDGVLFMMRSLGFMLDRAPKVLALDDLTEMHFMMFQYYSLLSELKYNLVLNFPYASLEGVPLLTIMEGFPTTYEAAMKQWWEDRTGLAVEETKQTIEIAAFQ</sequence>
<dbReference type="STRING" id="1834191.A5886_000330"/>